<reference evidence="1 2" key="1">
    <citation type="submission" date="2018-06" db="EMBL/GenBank/DDBJ databases">
        <authorList>
            <consortium name="Pathogen Informatics"/>
            <person name="Doyle S."/>
        </authorList>
    </citation>
    <scope>NUCLEOTIDE SEQUENCE [LARGE SCALE GENOMIC DNA]</scope>
    <source>
        <strain evidence="1 2">NCTC13184</strain>
    </source>
</reference>
<dbReference type="AlphaFoldDB" id="A0A378WZM4"/>
<dbReference type="EMBL" id="UGRU01000001">
    <property type="protein sequence ID" value="SUA46055.1"/>
    <property type="molecule type" value="Genomic_DNA"/>
</dbReference>
<dbReference type="Proteomes" id="UP000255082">
    <property type="component" value="Unassembled WGS sequence"/>
</dbReference>
<evidence type="ECO:0000313" key="1">
    <source>
        <dbReference type="EMBL" id="SUA46055.1"/>
    </source>
</evidence>
<proteinExistence type="predicted"/>
<organism evidence="1 2">
    <name type="scientific">Nocardia africana</name>
    <dbReference type="NCBI Taxonomy" id="134964"/>
    <lineage>
        <taxon>Bacteria</taxon>
        <taxon>Bacillati</taxon>
        <taxon>Actinomycetota</taxon>
        <taxon>Actinomycetes</taxon>
        <taxon>Mycobacteriales</taxon>
        <taxon>Nocardiaceae</taxon>
        <taxon>Nocardia</taxon>
    </lineage>
</organism>
<name>A0A378WZM4_9NOCA</name>
<accession>A0A378WZM4</accession>
<gene>
    <name evidence="1" type="ORF">NCTC13184_04579</name>
</gene>
<protein>
    <submittedName>
        <fullName evidence="1">Uncharacterized protein</fullName>
    </submittedName>
</protein>
<sequence length="61" mass="7023">MDVMPFRVYTTASGPDRGEQSFPDPEDNFKFLEGGVLAVYTATKYTYYAPGYWTHLEEHKP</sequence>
<evidence type="ECO:0000313" key="2">
    <source>
        <dbReference type="Proteomes" id="UP000255082"/>
    </source>
</evidence>